<sequence>MPFNISSFKSNGLVYGGARPSLFEVYLSVPQGIGIDSVSVDKFRFVCRTAEIPESTVGSIPIPYFGRVHKVAGERTFNDWGVTVMNDEDFSVRSLFETWSNAINRLVSNVRDPNISNETYKTDLEVIQYAKDGSKIRSYQIVGAFPTSIGAINLGWDSTNQIEEFAVTFSYDYWVPVTEASDKKAGGVNIYGASAQIDGPAGP</sequence>
<dbReference type="InterPro" id="IPR010667">
    <property type="entry name" value="Phage_T4_Gp19"/>
</dbReference>
<dbReference type="EMBL" id="LR796734">
    <property type="protein sequence ID" value="CAB4162856.1"/>
    <property type="molecule type" value="Genomic_DNA"/>
</dbReference>
<proteinExistence type="predicted"/>
<protein>
    <submittedName>
        <fullName evidence="1">Tail tube protein</fullName>
    </submittedName>
</protein>
<organism evidence="1">
    <name type="scientific">uncultured Caudovirales phage</name>
    <dbReference type="NCBI Taxonomy" id="2100421"/>
    <lineage>
        <taxon>Viruses</taxon>
        <taxon>Duplodnaviria</taxon>
        <taxon>Heunggongvirae</taxon>
        <taxon>Uroviricota</taxon>
        <taxon>Caudoviricetes</taxon>
        <taxon>Peduoviridae</taxon>
        <taxon>Maltschvirus</taxon>
        <taxon>Maltschvirus maltsch</taxon>
    </lineage>
</organism>
<dbReference type="Pfam" id="PF06841">
    <property type="entry name" value="Phage_T4_gp19"/>
    <property type="match status" value="1"/>
</dbReference>
<reference evidence="1" key="1">
    <citation type="submission" date="2020-04" db="EMBL/GenBank/DDBJ databases">
        <authorList>
            <person name="Chiriac C."/>
            <person name="Salcher M."/>
            <person name="Ghai R."/>
            <person name="Kavagutti S V."/>
        </authorList>
    </citation>
    <scope>NUCLEOTIDE SEQUENCE</scope>
</reference>
<gene>
    <name evidence="1" type="ORF">UFOVP787_149</name>
</gene>
<name>A0A6J5NYT1_9CAUD</name>
<evidence type="ECO:0000313" key="1">
    <source>
        <dbReference type="EMBL" id="CAB4162856.1"/>
    </source>
</evidence>
<dbReference type="GO" id="GO:0005198">
    <property type="term" value="F:structural molecule activity"/>
    <property type="evidence" value="ECO:0007669"/>
    <property type="project" value="InterPro"/>
</dbReference>
<accession>A0A6J5NYT1</accession>